<keyword evidence="3" id="KW-0687">Ribonucleoprotein</keyword>
<dbReference type="InterPro" id="IPR000235">
    <property type="entry name" value="Ribosomal_uS7"/>
</dbReference>
<evidence type="ECO:0000259" key="4">
    <source>
        <dbReference type="Pfam" id="PF00177"/>
    </source>
</evidence>
<sequence>MGSSSPESSPIGLELERRLKTTYNSRRIAQLRKKHDLLSSTKPRNRSLIQFEYLYRIDLNRKLKSNGSKTNQKRPLFQREEDRRRQAIRGVTPNIAVKTRRVGGSTHQVPIEIGSTQGKELAIRWLLGASRKCLDQNMVFKLSSELVDAAKGSGDAIRKEEETHRMAEANGAFAYFR</sequence>
<dbReference type="GO" id="GO:1990904">
    <property type="term" value="C:ribonucleoprotein complex"/>
    <property type="evidence" value="ECO:0007669"/>
    <property type="project" value="UniProtKB-KW"/>
</dbReference>
<evidence type="ECO:0000256" key="1">
    <source>
        <dbReference type="ARBA" id="ARBA00007151"/>
    </source>
</evidence>
<dbReference type="GO" id="GO:0006412">
    <property type="term" value="P:translation"/>
    <property type="evidence" value="ECO:0007669"/>
    <property type="project" value="InterPro"/>
</dbReference>
<reference evidence="5 6" key="1">
    <citation type="journal article" date="2020" name="bioRxiv">
        <title>Sequence and annotation of 42 cannabis genomes reveals extensive copy number variation in cannabinoid synthesis and pathogen resistance genes.</title>
        <authorList>
            <person name="Mckernan K.J."/>
            <person name="Helbert Y."/>
            <person name="Kane L.T."/>
            <person name="Ebling H."/>
            <person name="Zhang L."/>
            <person name="Liu B."/>
            <person name="Eaton Z."/>
            <person name="Mclaughlin S."/>
            <person name="Kingan S."/>
            <person name="Baybayan P."/>
            <person name="Concepcion G."/>
            <person name="Jordan M."/>
            <person name="Riva A."/>
            <person name="Barbazuk W."/>
            <person name="Harkins T."/>
        </authorList>
    </citation>
    <scope>NUCLEOTIDE SEQUENCE [LARGE SCALE GENOMIC DNA]</scope>
    <source>
        <strain evidence="6">cv. Jamaican Lion 4</strain>
        <tissue evidence="5">Leaf</tissue>
    </source>
</reference>
<dbReference type="EMBL" id="JAATIP010000675">
    <property type="protein sequence ID" value="KAF4347708.1"/>
    <property type="molecule type" value="Genomic_DNA"/>
</dbReference>
<name>A0A7J6DNQ4_CANSA</name>
<comment type="caution">
    <text evidence="5">The sequence shown here is derived from an EMBL/GenBank/DDBJ whole genome shotgun (WGS) entry which is preliminary data.</text>
</comment>
<proteinExistence type="inferred from homology"/>
<evidence type="ECO:0000313" key="6">
    <source>
        <dbReference type="Proteomes" id="UP000525078"/>
    </source>
</evidence>
<evidence type="ECO:0000313" key="5">
    <source>
        <dbReference type="EMBL" id="KAF4347708.1"/>
    </source>
</evidence>
<dbReference type="Proteomes" id="UP000525078">
    <property type="component" value="Unassembled WGS sequence"/>
</dbReference>
<dbReference type="SUPFAM" id="SSF47973">
    <property type="entry name" value="Ribosomal protein S7"/>
    <property type="match status" value="1"/>
</dbReference>
<dbReference type="InterPro" id="IPR023798">
    <property type="entry name" value="Ribosomal_uS7_dom"/>
</dbReference>
<protein>
    <recommendedName>
        <fullName evidence="4">Small ribosomal subunit protein uS7 domain-containing protein</fullName>
    </recommendedName>
</protein>
<evidence type="ECO:0000256" key="3">
    <source>
        <dbReference type="ARBA" id="ARBA00023274"/>
    </source>
</evidence>
<accession>A0A7J6DNQ4</accession>
<evidence type="ECO:0000256" key="2">
    <source>
        <dbReference type="ARBA" id="ARBA00022980"/>
    </source>
</evidence>
<dbReference type="InterPro" id="IPR036823">
    <property type="entry name" value="Ribosomal_uS7_dom_sf"/>
</dbReference>
<dbReference type="AlphaFoldDB" id="A0A7J6DNQ4"/>
<dbReference type="GO" id="GO:0005840">
    <property type="term" value="C:ribosome"/>
    <property type="evidence" value="ECO:0007669"/>
    <property type="project" value="UniProtKB-KW"/>
</dbReference>
<keyword evidence="2" id="KW-0689">Ribosomal protein</keyword>
<dbReference type="Gene3D" id="1.10.455.10">
    <property type="entry name" value="Ribosomal protein S7 domain"/>
    <property type="match status" value="1"/>
</dbReference>
<feature type="domain" description="Small ribosomal subunit protein uS7" evidence="4">
    <location>
        <begin position="85"/>
        <end position="170"/>
    </location>
</feature>
<comment type="similarity">
    <text evidence="1">Belongs to the universal ribosomal protein uS7 family.</text>
</comment>
<dbReference type="PANTHER" id="PTHR11205">
    <property type="entry name" value="RIBOSOMAL PROTEIN S7"/>
    <property type="match status" value="1"/>
</dbReference>
<gene>
    <name evidence="5" type="ORF">F8388_002425</name>
</gene>
<dbReference type="Pfam" id="PF00177">
    <property type="entry name" value="Ribosomal_S7"/>
    <property type="match status" value="1"/>
</dbReference>
<organism evidence="5 6">
    <name type="scientific">Cannabis sativa</name>
    <name type="common">Hemp</name>
    <name type="synonym">Marijuana</name>
    <dbReference type="NCBI Taxonomy" id="3483"/>
    <lineage>
        <taxon>Eukaryota</taxon>
        <taxon>Viridiplantae</taxon>
        <taxon>Streptophyta</taxon>
        <taxon>Embryophyta</taxon>
        <taxon>Tracheophyta</taxon>
        <taxon>Spermatophyta</taxon>
        <taxon>Magnoliopsida</taxon>
        <taxon>eudicotyledons</taxon>
        <taxon>Gunneridae</taxon>
        <taxon>Pentapetalae</taxon>
        <taxon>rosids</taxon>
        <taxon>fabids</taxon>
        <taxon>Rosales</taxon>
        <taxon>Cannabaceae</taxon>
        <taxon>Cannabis</taxon>
    </lineage>
</organism>